<proteinExistence type="inferred from homology"/>
<dbReference type="Pfam" id="PF04347">
    <property type="entry name" value="FliO"/>
    <property type="match status" value="1"/>
</dbReference>
<protein>
    <recommendedName>
        <fullName evidence="7">Flagellar protein</fullName>
    </recommendedName>
</protein>
<dbReference type="EMBL" id="PKUN01000030">
    <property type="protein sequence ID" value="PLX59881.1"/>
    <property type="molecule type" value="Genomic_DNA"/>
</dbReference>
<organism evidence="8 9">
    <name type="scientific">Sedimenticola selenatireducens</name>
    <dbReference type="NCBI Taxonomy" id="191960"/>
    <lineage>
        <taxon>Bacteria</taxon>
        <taxon>Pseudomonadati</taxon>
        <taxon>Pseudomonadota</taxon>
        <taxon>Gammaproteobacteria</taxon>
        <taxon>Chromatiales</taxon>
        <taxon>Sedimenticolaceae</taxon>
        <taxon>Sedimenticola</taxon>
    </lineage>
</organism>
<keyword evidence="8" id="KW-0966">Cell projection</keyword>
<gene>
    <name evidence="8" type="primary">fliO</name>
    <name evidence="8" type="ORF">C0630_18425</name>
</gene>
<evidence type="ECO:0000256" key="1">
    <source>
        <dbReference type="ARBA" id="ARBA00022475"/>
    </source>
</evidence>
<evidence type="ECO:0000313" key="9">
    <source>
        <dbReference type="Proteomes" id="UP000235015"/>
    </source>
</evidence>
<evidence type="ECO:0000313" key="8">
    <source>
        <dbReference type="EMBL" id="PLX59881.1"/>
    </source>
</evidence>
<comment type="similarity">
    <text evidence="6 7">Belongs to the FliO/MopB family.</text>
</comment>
<dbReference type="InterPro" id="IPR052205">
    <property type="entry name" value="FliO/MopB"/>
</dbReference>
<dbReference type="AlphaFoldDB" id="A0A2N6CS29"/>
<name>A0A2N6CS29_9GAMM</name>
<accession>A0A2N6CS29</accession>
<dbReference type="PANTHER" id="PTHR38766">
    <property type="entry name" value="FLAGELLAR PROTEIN FLIO"/>
    <property type="match status" value="1"/>
</dbReference>
<dbReference type="RefSeq" id="WP_273440909.1">
    <property type="nucleotide sequence ID" value="NZ_PKUN01000030.1"/>
</dbReference>
<keyword evidence="2 7" id="KW-0812">Transmembrane</keyword>
<dbReference type="GO" id="GO:0009425">
    <property type="term" value="C:bacterial-type flagellum basal body"/>
    <property type="evidence" value="ECO:0007669"/>
    <property type="project" value="UniProtKB-SubCell"/>
</dbReference>
<dbReference type="GO" id="GO:0044781">
    <property type="term" value="P:bacterial-type flagellum organization"/>
    <property type="evidence" value="ECO:0007669"/>
    <property type="project" value="UniProtKB-UniRule"/>
</dbReference>
<evidence type="ECO:0000256" key="5">
    <source>
        <dbReference type="ARBA" id="ARBA00023143"/>
    </source>
</evidence>
<keyword evidence="3 7" id="KW-1133">Transmembrane helix</keyword>
<keyword evidence="5 7" id="KW-0975">Bacterial flagellum</keyword>
<evidence type="ECO:0000256" key="2">
    <source>
        <dbReference type="ARBA" id="ARBA00022692"/>
    </source>
</evidence>
<keyword evidence="8" id="KW-0969">Cilium</keyword>
<evidence type="ECO:0000256" key="4">
    <source>
        <dbReference type="ARBA" id="ARBA00023136"/>
    </source>
</evidence>
<dbReference type="PANTHER" id="PTHR38766:SF1">
    <property type="entry name" value="FLAGELLAR PROTEIN FLIO"/>
    <property type="match status" value="1"/>
</dbReference>
<evidence type="ECO:0000256" key="6">
    <source>
        <dbReference type="ARBA" id="ARBA00037937"/>
    </source>
</evidence>
<keyword evidence="4 7" id="KW-0472">Membrane</keyword>
<dbReference type="STRING" id="1111735.GCA_000428045_03193"/>
<evidence type="ECO:0000256" key="7">
    <source>
        <dbReference type="RuleBase" id="RU362064"/>
    </source>
</evidence>
<sequence length="141" mass="14925">MRLPVTLIGLQWVLIPLMVQADVEKPATPALATSPLSGGVLLETAGGLLLILVLIFATGWLLRRFGRLPMSSKGDITVLSGVSLGPRERAVLLRVGDTRLLVGVAPGRVQTLHVLDDTGTGNEAAEQFSGQMKSEMAEQGK</sequence>
<reference evidence="8 9" key="1">
    <citation type="submission" date="2017-11" db="EMBL/GenBank/DDBJ databases">
        <title>Genome-resolved metagenomics identifies genetic mobility, metabolic interactions, and unexpected diversity in perchlorate-reducing communities.</title>
        <authorList>
            <person name="Barnum T.P."/>
            <person name="Figueroa I.A."/>
            <person name="Carlstrom C.I."/>
            <person name="Lucas L.N."/>
            <person name="Engelbrektson A.L."/>
            <person name="Coates J.D."/>
        </authorList>
    </citation>
    <scope>NUCLEOTIDE SEQUENCE [LARGE SCALE GENOMIC DNA]</scope>
    <source>
        <strain evidence="8">BM301</strain>
    </source>
</reference>
<evidence type="ECO:0000256" key="3">
    <source>
        <dbReference type="ARBA" id="ARBA00022989"/>
    </source>
</evidence>
<keyword evidence="8" id="KW-0282">Flagellum</keyword>
<dbReference type="Proteomes" id="UP000235015">
    <property type="component" value="Unassembled WGS sequence"/>
</dbReference>
<comment type="subcellular location">
    <subcellularLocation>
        <location evidence="7">Cell membrane</location>
    </subcellularLocation>
    <subcellularLocation>
        <location evidence="7">Bacterial flagellum basal body</location>
    </subcellularLocation>
</comment>
<dbReference type="InterPro" id="IPR022781">
    <property type="entry name" value="Flagellar_biosynth_FliO"/>
</dbReference>
<dbReference type="NCBIfam" id="TIGR03500">
    <property type="entry name" value="FliO_TIGR"/>
    <property type="match status" value="1"/>
</dbReference>
<comment type="caution">
    <text evidence="8">The sequence shown here is derived from an EMBL/GenBank/DDBJ whole genome shotgun (WGS) entry which is preliminary data.</text>
</comment>
<dbReference type="GO" id="GO:0005886">
    <property type="term" value="C:plasma membrane"/>
    <property type="evidence" value="ECO:0007669"/>
    <property type="project" value="UniProtKB-SubCell"/>
</dbReference>
<keyword evidence="1 7" id="KW-1003">Cell membrane</keyword>
<feature type="transmembrane region" description="Helical" evidence="7">
    <location>
        <begin position="45"/>
        <end position="62"/>
    </location>
</feature>